<evidence type="ECO:0000313" key="3">
    <source>
        <dbReference type="EMBL" id="KZC98276.1"/>
    </source>
</evidence>
<feature type="compositionally biased region" description="Basic residues" evidence="2">
    <location>
        <begin position="1"/>
        <end position="10"/>
    </location>
</feature>
<dbReference type="InterPro" id="IPR007607">
    <property type="entry name" value="BacA/B"/>
</dbReference>
<dbReference type="AlphaFoldDB" id="A0A154VA87"/>
<reference evidence="3 4" key="1">
    <citation type="submission" date="2015-12" db="EMBL/GenBank/DDBJ databases">
        <title>Genome sequence of Oceanibaculum pacificum MCCC 1A02656.</title>
        <authorList>
            <person name="Lu L."/>
            <person name="Lai Q."/>
            <person name="Shao Z."/>
            <person name="Qian P."/>
        </authorList>
    </citation>
    <scope>NUCLEOTIDE SEQUENCE [LARGE SCALE GENOMIC DNA]</scope>
    <source>
        <strain evidence="3 4">MCCC 1A02656</strain>
    </source>
</reference>
<evidence type="ECO:0000256" key="1">
    <source>
        <dbReference type="ARBA" id="ARBA00044755"/>
    </source>
</evidence>
<feature type="compositionally biased region" description="Basic and acidic residues" evidence="2">
    <location>
        <begin position="50"/>
        <end position="59"/>
    </location>
</feature>
<name>A0A154VA87_9PROT</name>
<dbReference type="Pfam" id="PF04519">
    <property type="entry name" value="Bactofilin"/>
    <property type="match status" value="1"/>
</dbReference>
<dbReference type="STRING" id="580166.AUP43_14810"/>
<feature type="region of interest" description="Disordered" evidence="2">
    <location>
        <begin position="1"/>
        <end position="97"/>
    </location>
</feature>
<dbReference type="PANTHER" id="PTHR35024">
    <property type="entry name" value="HYPOTHETICAL CYTOSOLIC PROTEIN"/>
    <property type="match status" value="1"/>
</dbReference>
<protein>
    <recommendedName>
        <fullName evidence="5">Cell shape determination protein CcmA</fullName>
    </recommendedName>
</protein>
<evidence type="ECO:0000313" key="4">
    <source>
        <dbReference type="Proteomes" id="UP000076400"/>
    </source>
</evidence>
<keyword evidence="4" id="KW-1185">Reference proteome</keyword>
<comment type="caution">
    <text evidence="3">The sequence shown here is derived from an EMBL/GenBank/DDBJ whole genome shotgun (WGS) entry which is preliminary data.</text>
</comment>
<feature type="compositionally biased region" description="Low complexity" evidence="2">
    <location>
        <begin position="222"/>
        <end position="252"/>
    </location>
</feature>
<organism evidence="3 4">
    <name type="scientific">Oceanibaculum pacificum</name>
    <dbReference type="NCBI Taxonomy" id="580166"/>
    <lineage>
        <taxon>Bacteria</taxon>
        <taxon>Pseudomonadati</taxon>
        <taxon>Pseudomonadota</taxon>
        <taxon>Alphaproteobacteria</taxon>
        <taxon>Rhodospirillales</taxon>
        <taxon>Oceanibaculaceae</taxon>
        <taxon>Oceanibaculum</taxon>
    </lineage>
</organism>
<evidence type="ECO:0008006" key="5">
    <source>
        <dbReference type="Google" id="ProtNLM"/>
    </source>
</evidence>
<evidence type="ECO:0000256" key="2">
    <source>
        <dbReference type="SAM" id="MobiDB-lite"/>
    </source>
</evidence>
<dbReference type="Proteomes" id="UP000076400">
    <property type="component" value="Unassembled WGS sequence"/>
</dbReference>
<accession>A0A154VA87</accession>
<feature type="region of interest" description="Disordered" evidence="2">
    <location>
        <begin position="207"/>
        <end position="258"/>
    </location>
</feature>
<dbReference type="PANTHER" id="PTHR35024:SF4">
    <property type="entry name" value="POLYMER-FORMING CYTOSKELETAL PROTEIN"/>
    <property type="match status" value="1"/>
</dbReference>
<feature type="compositionally biased region" description="Polar residues" evidence="2">
    <location>
        <begin position="82"/>
        <end position="97"/>
    </location>
</feature>
<sequence length="258" mass="26002">MLDLLRRRKANRNEGDAAPDGSTADTQPTSPQDQPTSTSPAGGTPAPVQLKDRSMDTRKPGTTTFNPDINRRPGGLAGGVPGSSTTYGMPASQASQEGSKLIVGKDIQLKGEITACDTLVVEGRVEASMDSRMIQVAESGLFSGEAGVDTAEIAGRFEGKLTARERLIVRSTGKVTGNVRYGRIEIEDGGEIAGDIMVLSAKDKPKLAEAPKPAVGSGGTSAGASASSAPSPSASASTGASTGSDSSAASPAKAVGGN</sequence>
<dbReference type="EMBL" id="LPXN01000172">
    <property type="protein sequence ID" value="KZC98276.1"/>
    <property type="molecule type" value="Genomic_DNA"/>
</dbReference>
<gene>
    <name evidence="3" type="ORF">AUP43_14810</name>
</gene>
<feature type="compositionally biased region" description="Polar residues" evidence="2">
    <location>
        <begin position="23"/>
        <end position="41"/>
    </location>
</feature>
<proteinExistence type="inferred from homology"/>
<comment type="similarity">
    <text evidence="1">Belongs to the bactofilin family.</text>
</comment>